<dbReference type="GO" id="GO:0006281">
    <property type="term" value="P:DNA repair"/>
    <property type="evidence" value="ECO:0007669"/>
    <property type="project" value="UniProtKB-KW"/>
</dbReference>
<evidence type="ECO:0000259" key="11">
    <source>
        <dbReference type="SMART" id="SM00382"/>
    </source>
</evidence>
<dbReference type="GO" id="GO:0006310">
    <property type="term" value="P:DNA recombination"/>
    <property type="evidence" value="ECO:0007669"/>
    <property type="project" value="InterPro"/>
</dbReference>
<dbReference type="EMBL" id="MQSV01000002">
    <property type="protein sequence ID" value="OKL49000.1"/>
    <property type="molecule type" value="Genomic_DNA"/>
</dbReference>
<protein>
    <recommendedName>
        <fullName evidence="3 9">DNA repair protein RecN</fullName>
    </recommendedName>
    <alternativeName>
        <fullName evidence="8 9">Recombination protein N</fullName>
    </alternativeName>
</protein>
<dbReference type="PANTHER" id="PTHR11059:SF0">
    <property type="entry name" value="DNA REPAIR PROTEIN RECN"/>
    <property type="match status" value="1"/>
</dbReference>
<evidence type="ECO:0000256" key="10">
    <source>
        <dbReference type="SAM" id="Coils"/>
    </source>
</evidence>
<dbReference type="GO" id="GO:0043590">
    <property type="term" value="C:bacterial nucleoid"/>
    <property type="evidence" value="ECO:0007669"/>
    <property type="project" value="TreeGrafter"/>
</dbReference>
<dbReference type="AlphaFoldDB" id="A0A1Q5PNG8"/>
<feature type="coiled-coil region" evidence="10">
    <location>
        <begin position="170"/>
        <end position="197"/>
    </location>
</feature>
<dbReference type="OrthoDB" id="9806954at2"/>
<evidence type="ECO:0000256" key="3">
    <source>
        <dbReference type="ARBA" id="ARBA00021315"/>
    </source>
</evidence>
<keyword evidence="13" id="KW-1185">Reference proteome</keyword>
<keyword evidence="10" id="KW-0175">Coiled coil</keyword>
<dbReference type="Pfam" id="PF02463">
    <property type="entry name" value="SMC_N"/>
    <property type="match status" value="1"/>
</dbReference>
<organism evidence="12 13">
    <name type="scientific">Boudabousia liubingyangii</name>
    <dbReference type="NCBI Taxonomy" id="1921764"/>
    <lineage>
        <taxon>Bacteria</taxon>
        <taxon>Bacillati</taxon>
        <taxon>Actinomycetota</taxon>
        <taxon>Actinomycetes</taxon>
        <taxon>Actinomycetales</taxon>
        <taxon>Actinomycetaceae</taxon>
        <taxon>Boudabousia</taxon>
    </lineage>
</organism>
<dbReference type="CDD" id="cd03241">
    <property type="entry name" value="ABC_RecN"/>
    <property type="match status" value="1"/>
</dbReference>
<dbReference type="Proteomes" id="UP000186785">
    <property type="component" value="Unassembled WGS sequence"/>
</dbReference>
<comment type="caution">
    <text evidence="12">The sequence shown here is derived from an EMBL/GenBank/DDBJ whole genome shotgun (WGS) entry which is preliminary data.</text>
</comment>
<evidence type="ECO:0000313" key="12">
    <source>
        <dbReference type="EMBL" id="OKL49000.1"/>
    </source>
</evidence>
<dbReference type="PIRSF" id="PIRSF003128">
    <property type="entry name" value="RecN"/>
    <property type="match status" value="1"/>
</dbReference>
<dbReference type="SUPFAM" id="SSF52540">
    <property type="entry name" value="P-loop containing nucleoside triphosphate hydrolases"/>
    <property type="match status" value="1"/>
</dbReference>
<evidence type="ECO:0000256" key="5">
    <source>
        <dbReference type="ARBA" id="ARBA00022763"/>
    </source>
</evidence>
<dbReference type="GO" id="GO:0009432">
    <property type="term" value="P:SOS response"/>
    <property type="evidence" value="ECO:0007669"/>
    <property type="project" value="TreeGrafter"/>
</dbReference>
<accession>A0A1Q5PNG8</accession>
<evidence type="ECO:0000256" key="8">
    <source>
        <dbReference type="ARBA" id="ARBA00033408"/>
    </source>
</evidence>
<comment type="similarity">
    <text evidence="2 9">Belongs to the RecN family.</text>
</comment>
<keyword evidence="5 9" id="KW-0227">DNA damage</keyword>
<dbReference type="STRING" id="1921764.BSR28_03540"/>
<comment type="function">
    <text evidence="1 9">May be involved in recombinational repair of damaged DNA.</text>
</comment>
<dbReference type="InterPro" id="IPR027417">
    <property type="entry name" value="P-loop_NTPase"/>
</dbReference>
<evidence type="ECO:0000256" key="4">
    <source>
        <dbReference type="ARBA" id="ARBA00022741"/>
    </source>
</evidence>
<evidence type="ECO:0000256" key="9">
    <source>
        <dbReference type="PIRNR" id="PIRNR003128"/>
    </source>
</evidence>
<evidence type="ECO:0000256" key="6">
    <source>
        <dbReference type="ARBA" id="ARBA00022840"/>
    </source>
</evidence>
<dbReference type="GO" id="GO:0005524">
    <property type="term" value="F:ATP binding"/>
    <property type="evidence" value="ECO:0007669"/>
    <property type="project" value="UniProtKB-KW"/>
</dbReference>
<gene>
    <name evidence="12" type="ORF">BSR29_03970</name>
</gene>
<dbReference type="RefSeq" id="WP_073708988.1">
    <property type="nucleotide sequence ID" value="NZ_MQSV01000002.1"/>
</dbReference>
<dbReference type="InterPro" id="IPR003395">
    <property type="entry name" value="RecF/RecN/SMC_N"/>
</dbReference>
<evidence type="ECO:0000313" key="13">
    <source>
        <dbReference type="Proteomes" id="UP000186785"/>
    </source>
</evidence>
<dbReference type="Gene3D" id="3.40.50.300">
    <property type="entry name" value="P-loop containing nucleotide triphosphate hydrolases"/>
    <property type="match status" value="2"/>
</dbReference>
<reference evidence="12 13" key="1">
    <citation type="submission" date="2016-11" db="EMBL/GenBank/DDBJ databases">
        <title>Actinomyces gypaetusis sp. nov. isolated from the vulture Gypaetus barbatus in Qinghai Tibet Plateau China.</title>
        <authorList>
            <person name="Meng X."/>
        </authorList>
    </citation>
    <scope>NUCLEOTIDE SEQUENCE [LARGE SCALE GENOMIC DNA]</scope>
    <source>
        <strain evidence="12 13">VUL4_2</strain>
    </source>
</reference>
<feature type="coiled-coil region" evidence="10">
    <location>
        <begin position="268"/>
        <end position="295"/>
    </location>
</feature>
<keyword evidence="6" id="KW-0067">ATP-binding</keyword>
<dbReference type="InterPro" id="IPR003593">
    <property type="entry name" value="AAA+_ATPase"/>
</dbReference>
<sequence>MLSEITIQNVGVIDQAHLELGPGLTTITGETGAGKTMVLSGLGLLLGGRADASVVRLGAKEARVNGVFDLSAYRPEKVLTELDLELEADENEIIVNRTLSAQGRSRGRIQGLAQPISALAQLGQEFVTVHGQSDQIALKQAQVQRDLLDQYGGAKLETAKQKYREAWAQAVQAKRTLDEWQQNAAQYELEASALQQGLDLVNELAPKAGEEEELKTQIERLSNVHELSEHVQLAAGALRQPDLSPDASSLTQSAANALEKASGLDNSLSELASRAHQLSVQLADLADEVENYLDNLSADPEALSRAHARRAKLNRALAGRAADIPGLLAWAQEAAERLAAVGDTEGHTQKLTEQLHQAQENVWEAGCGLSQARAEAAQKLGEDVTAQLASLAMPNAQFTVALNETPKPKSHGLEDIVFNLQAHPHAPQRPLAQGASGGELSRVMLALEVALAQASGNLAGRTFIFDEVDSGVGGQAAIEVGRRLAQLAKTAQVIVVTHLPQVAAFADAHVKLEKTGNSTSLQLLDESQRAAELARMLSGEATPEAARAHGLELLKVAKMAQSKM</sequence>
<keyword evidence="7 9" id="KW-0234">DNA repair</keyword>
<feature type="domain" description="AAA+ ATPase" evidence="11">
    <location>
        <begin position="21"/>
        <end position="516"/>
    </location>
</feature>
<dbReference type="SMART" id="SM00382">
    <property type="entry name" value="AAA"/>
    <property type="match status" value="1"/>
</dbReference>
<keyword evidence="4" id="KW-0547">Nucleotide-binding</keyword>
<evidence type="ECO:0000256" key="1">
    <source>
        <dbReference type="ARBA" id="ARBA00003618"/>
    </source>
</evidence>
<evidence type="ECO:0000256" key="7">
    <source>
        <dbReference type="ARBA" id="ARBA00023204"/>
    </source>
</evidence>
<dbReference type="PANTHER" id="PTHR11059">
    <property type="entry name" value="DNA REPAIR PROTEIN RECN"/>
    <property type="match status" value="1"/>
</dbReference>
<name>A0A1Q5PNG8_9ACTO</name>
<dbReference type="InterPro" id="IPR004604">
    <property type="entry name" value="DNA_recomb/repair_RecN"/>
</dbReference>
<dbReference type="NCBIfam" id="TIGR00634">
    <property type="entry name" value="recN"/>
    <property type="match status" value="1"/>
</dbReference>
<evidence type="ECO:0000256" key="2">
    <source>
        <dbReference type="ARBA" id="ARBA00009441"/>
    </source>
</evidence>
<proteinExistence type="inferred from homology"/>